<keyword evidence="4" id="KW-1185">Reference proteome</keyword>
<dbReference type="InterPro" id="IPR012942">
    <property type="entry name" value="SRR1-like"/>
</dbReference>
<protein>
    <recommendedName>
        <fullName evidence="2">SRR1-like domain-containing protein</fullName>
    </recommendedName>
</protein>
<dbReference type="Proteomes" id="UP001172155">
    <property type="component" value="Unassembled WGS sequence"/>
</dbReference>
<dbReference type="PANTHER" id="PTHR42080">
    <property type="entry name" value="SRR1 DOMAIN-CONTAINING PROTEIN"/>
    <property type="match status" value="1"/>
</dbReference>
<proteinExistence type="predicted"/>
<feature type="region of interest" description="Disordered" evidence="1">
    <location>
        <begin position="1"/>
        <end position="40"/>
    </location>
</feature>
<sequence>MGQEGDGWSQVSRKRGRKPAQRSTRDDELPGLGPNPNPGLSLAAIQKYHERVSQDWLESDSWEALQATLRDAFPACNRPSITKAICLGPGPFDPANDSVSIRRTAHVQTEAFRSIVANLEYQSGHKIKCIVQEPSFTNVDKMFCNELGMEVVESPAAFSMVDADTLVYGIHMELRTYAEALTTLPAIFVGAGLSEWEALMDVDPSGLESMRKMDAAYKNYRFPDLNYMFHGTTMYWREGVPSSDTKEPEGLAK</sequence>
<dbReference type="AlphaFoldDB" id="A0AA40K7S7"/>
<dbReference type="Pfam" id="PF07985">
    <property type="entry name" value="SRR1"/>
    <property type="match status" value="1"/>
</dbReference>
<evidence type="ECO:0000313" key="3">
    <source>
        <dbReference type="EMBL" id="KAK0749144.1"/>
    </source>
</evidence>
<organism evidence="3 4">
    <name type="scientific">Schizothecium vesticola</name>
    <dbReference type="NCBI Taxonomy" id="314040"/>
    <lineage>
        <taxon>Eukaryota</taxon>
        <taxon>Fungi</taxon>
        <taxon>Dikarya</taxon>
        <taxon>Ascomycota</taxon>
        <taxon>Pezizomycotina</taxon>
        <taxon>Sordariomycetes</taxon>
        <taxon>Sordariomycetidae</taxon>
        <taxon>Sordariales</taxon>
        <taxon>Schizotheciaceae</taxon>
        <taxon>Schizothecium</taxon>
    </lineage>
</organism>
<comment type="caution">
    <text evidence="3">The sequence shown here is derived from an EMBL/GenBank/DDBJ whole genome shotgun (WGS) entry which is preliminary data.</text>
</comment>
<reference evidence="3" key="1">
    <citation type="submission" date="2023-06" db="EMBL/GenBank/DDBJ databases">
        <title>Genome-scale phylogeny and comparative genomics of the fungal order Sordariales.</title>
        <authorList>
            <consortium name="Lawrence Berkeley National Laboratory"/>
            <person name="Hensen N."/>
            <person name="Bonometti L."/>
            <person name="Westerberg I."/>
            <person name="Brannstrom I.O."/>
            <person name="Guillou S."/>
            <person name="Cros-Aarteil S."/>
            <person name="Calhoun S."/>
            <person name="Haridas S."/>
            <person name="Kuo A."/>
            <person name="Mondo S."/>
            <person name="Pangilinan J."/>
            <person name="Riley R."/>
            <person name="LaButti K."/>
            <person name="Andreopoulos B."/>
            <person name="Lipzen A."/>
            <person name="Chen C."/>
            <person name="Yanf M."/>
            <person name="Daum C."/>
            <person name="Ng V."/>
            <person name="Clum A."/>
            <person name="Steindorff A."/>
            <person name="Ohm R."/>
            <person name="Martin F."/>
            <person name="Silar P."/>
            <person name="Natvig D."/>
            <person name="Lalanne C."/>
            <person name="Gautier V."/>
            <person name="Ament-velasquez S.L."/>
            <person name="Kruys A."/>
            <person name="Hutchinson M.I."/>
            <person name="Powell A.J."/>
            <person name="Barry K."/>
            <person name="Miller A.N."/>
            <person name="Grigoriev I.V."/>
            <person name="Debuchy R."/>
            <person name="Gladieux P."/>
            <person name="Thoren M.H."/>
            <person name="Johannesson H."/>
        </authorList>
    </citation>
    <scope>NUCLEOTIDE SEQUENCE</scope>
    <source>
        <strain evidence="3">SMH3187-1</strain>
    </source>
</reference>
<evidence type="ECO:0000256" key="1">
    <source>
        <dbReference type="SAM" id="MobiDB-lite"/>
    </source>
</evidence>
<evidence type="ECO:0000313" key="4">
    <source>
        <dbReference type="Proteomes" id="UP001172155"/>
    </source>
</evidence>
<dbReference type="PANTHER" id="PTHR42080:SF1">
    <property type="entry name" value="SRR1-LIKE DOMAIN-CONTAINING PROTEIN"/>
    <property type="match status" value="1"/>
</dbReference>
<feature type="compositionally biased region" description="Low complexity" evidence="1">
    <location>
        <begin position="30"/>
        <end position="40"/>
    </location>
</feature>
<dbReference type="EMBL" id="JAUKUD010000003">
    <property type="protein sequence ID" value="KAK0749144.1"/>
    <property type="molecule type" value="Genomic_DNA"/>
</dbReference>
<gene>
    <name evidence="3" type="ORF">B0T18DRAFT_323946</name>
</gene>
<accession>A0AA40K7S7</accession>
<feature type="domain" description="SRR1-like" evidence="2">
    <location>
        <begin position="68"/>
        <end position="236"/>
    </location>
</feature>
<evidence type="ECO:0000259" key="2">
    <source>
        <dbReference type="Pfam" id="PF07985"/>
    </source>
</evidence>
<name>A0AA40K7S7_9PEZI</name>